<dbReference type="PROSITE" id="PS51038">
    <property type="entry name" value="BAH"/>
    <property type="match status" value="1"/>
</dbReference>
<comment type="subunit">
    <text evidence="11">ORC is composed of six subunits.</text>
</comment>
<evidence type="ECO:0000256" key="9">
    <source>
        <dbReference type="ARBA" id="ARBA00023125"/>
    </source>
</evidence>
<dbReference type="GO" id="GO:0005664">
    <property type="term" value="C:nuclear origin of replication recognition complex"/>
    <property type="evidence" value="ECO:0007669"/>
    <property type="project" value="TreeGrafter"/>
</dbReference>
<keyword evidence="6 11" id="KW-0547">Nucleotide-binding</keyword>
<evidence type="ECO:0000313" key="14">
    <source>
        <dbReference type="EMBL" id="CAC5419585.1"/>
    </source>
</evidence>
<keyword evidence="10 11" id="KW-0539">Nucleus</keyword>
<dbReference type="SMART" id="SM01074">
    <property type="entry name" value="Cdc6_C"/>
    <property type="match status" value="1"/>
</dbReference>
<dbReference type="InterPro" id="IPR015163">
    <property type="entry name" value="Cdc6_C"/>
</dbReference>
<evidence type="ECO:0000256" key="4">
    <source>
        <dbReference type="ARBA" id="ARBA00022705"/>
    </source>
</evidence>
<feature type="region of interest" description="Disordered" evidence="12">
    <location>
        <begin position="462"/>
        <end position="539"/>
    </location>
</feature>
<evidence type="ECO:0000256" key="2">
    <source>
        <dbReference type="ARBA" id="ARBA00008398"/>
    </source>
</evidence>
<evidence type="ECO:0000313" key="15">
    <source>
        <dbReference type="Proteomes" id="UP000507470"/>
    </source>
</evidence>
<dbReference type="CDD" id="cd08768">
    <property type="entry name" value="Cdc6_C"/>
    <property type="match status" value="1"/>
</dbReference>
<dbReference type="InterPro" id="IPR041083">
    <property type="entry name" value="AAA_lid_10"/>
</dbReference>
<evidence type="ECO:0000256" key="5">
    <source>
        <dbReference type="ARBA" id="ARBA00022723"/>
    </source>
</evidence>
<dbReference type="InterPro" id="IPR027417">
    <property type="entry name" value="P-loop_NTPase"/>
</dbReference>
<dbReference type="SUPFAM" id="SSF46785">
    <property type="entry name" value="Winged helix' DNA-binding domain"/>
    <property type="match status" value="1"/>
</dbReference>
<dbReference type="FunFam" id="1.10.8.60:FF:000062">
    <property type="entry name" value="Origin recognition complex subunit 1"/>
    <property type="match status" value="1"/>
</dbReference>
<feature type="compositionally biased region" description="Low complexity" evidence="12">
    <location>
        <begin position="279"/>
        <end position="290"/>
    </location>
</feature>
<evidence type="ECO:0000256" key="1">
    <source>
        <dbReference type="ARBA" id="ARBA00004123"/>
    </source>
</evidence>
<keyword evidence="7 11" id="KW-0067">ATP-binding</keyword>
<evidence type="ECO:0000256" key="6">
    <source>
        <dbReference type="ARBA" id="ARBA00022741"/>
    </source>
</evidence>
<dbReference type="CDD" id="cd00009">
    <property type="entry name" value="AAA"/>
    <property type="match status" value="1"/>
</dbReference>
<dbReference type="Proteomes" id="UP000507470">
    <property type="component" value="Unassembled WGS sequence"/>
</dbReference>
<dbReference type="OrthoDB" id="1926878at2759"/>
<feature type="compositionally biased region" description="Polar residues" evidence="12">
    <location>
        <begin position="514"/>
        <end position="523"/>
    </location>
</feature>
<keyword evidence="5" id="KW-0479">Metal-binding</keyword>
<feature type="region of interest" description="Disordered" evidence="12">
    <location>
        <begin position="398"/>
        <end position="432"/>
    </location>
</feature>
<dbReference type="Gene3D" id="2.30.30.490">
    <property type="match status" value="1"/>
</dbReference>
<evidence type="ECO:0000259" key="13">
    <source>
        <dbReference type="PROSITE" id="PS51038"/>
    </source>
</evidence>
<feature type="compositionally biased region" description="Basic residues" evidence="12">
    <location>
        <begin position="499"/>
        <end position="511"/>
    </location>
</feature>
<evidence type="ECO:0000256" key="12">
    <source>
        <dbReference type="SAM" id="MobiDB-lite"/>
    </source>
</evidence>
<dbReference type="Gene3D" id="3.40.50.300">
    <property type="entry name" value="P-loop containing nucleotide triphosphate hydrolases"/>
    <property type="match status" value="1"/>
</dbReference>
<dbReference type="Pfam" id="PF09079">
    <property type="entry name" value="WHD_Cdc6"/>
    <property type="match status" value="1"/>
</dbReference>
<dbReference type="InterPro" id="IPR043151">
    <property type="entry name" value="BAH_sf"/>
</dbReference>
<dbReference type="EMBL" id="CACVKT020009043">
    <property type="protein sequence ID" value="CAC5419585.1"/>
    <property type="molecule type" value="Genomic_DNA"/>
</dbReference>
<dbReference type="SUPFAM" id="SSF52540">
    <property type="entry name" value="P-loop containing nucleoside triphosphate hydrolases"/>
    <property type="match status" value="1"/>
</dbReference>
<keyword evidence="8" id="KW-0460">Magnesium</keyword>
<dbReference type="SMART" id="SM00439">
    <property type="entry name" value="BAH"/>
    <property type="match status" value="1"/>
</dbReference>
<reference evidence="14 15" key="1">
    <citation type="submission" date="2020-06" db="EMBL/GenBank/DDBJ databases">
        <authorList>
            <person name="Li R."/>
            <person name="Bekaert M."/>
        </authorList>
    </citation>
    <scope>NUCLEOTIDE SEQUENCE [LARGE SCALE GENOMIC DNA]</scope>
    <source>
        <strain evidence="15">wild</strain>
    </source>
</reference>
<gene>
    <name evidence="14" type="ORF">MCOR_51903</name>
</gene>
<evidence type="ECO:0000256" key="8">
    <source>
        <dbReference type="ARBA" id="ARBA00022842"/>
    </source>
</evidence>
<dbReference type="InterPro" id="IPR036390">
    <property type="entry name" value="WH_DNA-bd_sf"/>
</dbReference>
<dbReference type="InterPro" id="IPR003959">
    <property type="entry name" value="ATPase_AAA_core"/>
</dbReference>
<dbReference type="GO" id="GO:0006270">
    <property type="term" value="P:DNA replication initiation"/>
    <property type="evidence" value="ECO:0007669"/>
    <property type="project" value="TreeGrafter"/>
</dbReference>
<sequence>MPVKKYFPSKEIKRLCLVGKFEVDKRNSSYKHYKSFTLDDEQYIVGDFVLIANDENGHENLESKDTAFTAQIKDVIEKEYKTKSKKKEIVAVVTWYWRREELPDSHLASIEAHPFEVFKNLTNIPEEIDPETILGKCQIETKAVDEMKTLSSRQKKNEQMKFYVSRSYNGKYFIPLKQSNKTEKDSKIRRQSMPAHINGGDNIVKAFSRRSLNNINIQDNECKKSLSTVKPLQSVVAKEVEKKLISPKAYGNKYACFKGEDVTKFLMDDDAFDTVSLISDSSSTTSSSSSARRKSSRLSINSNIQNEDRTSNDNLIVKPINKSSPAILKTPKRKLSSSSVESSLSSKKCRTEPKRGSVSFAHADLKAKTVSKIQKQKVVPTVVLRKVQDQYISFRNQTPESVDRPVTTRRSLGETFTNNNTPKQNRSLRQRRKIDYNEATGKVDFGLNDSNDVFVMVEDSDSDNDSLASLKQRGSNKKNVRSKSTPDSDSDSDTDSHASLKRQSNKKKAKSKSTPNRRSTASEVTPHIPGRSRPLMSPSSVLEEARARLHVSAVPDSLPCREKEFEDIFSFVESKILDGTGGCMYISGVPGTGKTATVHEVIRALNKAYEDGELSQFKYISINGMRLTEPRQAYVQILKQLTGQKATPDHAADLLNKKFTTPGPRKETIVMLADELDLLWTRKQDVMYNLFDWPSQRHARLVVLAVANTMDLPERIMMKRVASRIGLTRMTFQPYTFKQLQEIVVSRMKGLKAFDSDAIQLAARKVAAVSGDARRALDICRRSTEIAENRSPSKKTNILVGMSHVDAALQEMFSSPKIVTIRGLSNQEKLFLRAIVAEFTRSGLEEAEFSRIYTQHISLCRFEGLTPPTTSQLASICSRLGSIRLLLVEHGRHDLQMRVRLNISQDDILFALKKKQMFDEHCKQTAKCVHEIIV</sequence>
<dbReference type="AlphaFoldDB" id="A0A6J8EJ62"/>
<dbReference type="GO" id="GO:0046872">
    <property type="term" value="F:metal ion binding"/>
    <property type="evidence" value="ECO:0007669"/>
    <property type="project" value="UniProtKB-KW"/>
</dbReference>
<dbReference type="GO" id="GO:0003688">
    <property type="term" value="F:DNA replication origin binding"/>
    <property type="evidence" value="ECO:0007669"/>
    <property type="project" value="TreeGrafter"/>
</dbReference>
<dbReference type="Pfam" id="PF00004">
    <property type="entry name" value="AAA"/>
    <property type="match status" value="1"/>
</dbReference>
<dbReference type="PANTHER" id="PTHR10763:SF23">
    <property type="entry name" value="ORIGIN RECOGNITION COMPLEX SUBUNIT 1"/>
    <property type="match status" value="1"/>
</dbReference>
<evidence type="ECO:0000256" key="7">
    <source>
        <dbReference type="ARBA" id="ARBA00022840"/>
    </source>
</evidence>
<feature type="domain" description="BAH" evidence="13">
    <location>
        <begin position="41"/>
        <end position="179"/>
    </location>
</feature>
<protein>
    <recommendedName>
        <fullName evidence="3 11">Origin recognition complex subunit 1</fullName>
    </recommendedName>
</protein>
<dbReference type="PANTHER" id="PTHR10763">
    <property type="entry name" value="CELL DIVISION CONTROL PROTEIN 6-RELATED"/>
    <property type="match status" value="1"/>
</dbReference>
<feature type="region of interest" description="Disordered" evidence="12">
    <location>
        <begin position="279"/>
        <end position="355"/>
    </location>
</feature>
<dbReference type="GO" id="GO:0033314">
    <property type="term" value="P:mitotic DNA replication checkpoint signaling"/>
    <property type="evidence" value="ECO:0007669"/>
    <property type="project" value="TreeGrafter"/>
</dbReference>
<dbReference type="FunFam" id="3.40.50.300:FF:000199">
    <property type="entry name" value="Origin recognition complex subunit 1"/>
    <property type="match status" value="1"/>
</dbReference>
<comment type="subcellular location">
    <subcellularLocation>
        <location evidence="1 11">Nucleus</location>
    </subcellularLocation>
</comment>
<dbReference type="GO" id="GO:0003682">
    <property type="term" value="F:chromatin binding"/>
    <property type="evidence" value="ECO:0007669"/>
    <property type="project" value="InterPro"/>
</dbReference>
<evidence type="ECO:0000256" key="11">
    <source>
        <dbReference type="RuleBase" id="RU365058"/>
    </source>
</evidence>
<keyword evidence="9 11" id="KW-0238">DNA-binding</keyword>
<dbReference type="Pfam" id="PF01426">
    <property type="entry name" value="BAH"/>
    <property type="match status" value="1"/>
</dbReference>
<dbReference type="Pfam" id="PF17872">
    <property type="entry name" value="AAA_lid_10"/>
    <property type="match status" value="1"/>
</dbReference>
<dbReference type="InterPro" id="IPR003593">
    <property type="entry name" value="AAA+_ATPase"/>
</dbReference>
<keyword evidence="4 11" id="KW-0235">DNA replication</keyword>
<evidence type="ECO:0000256" key="10">
    <source>
        <dbReference type="ARBA" id="ARBA00023242"/>
    </source>
</evidence>
<proteinExistence type="inferred from homology"/>
<name>A0A6J8EJ62_MYTCO</name>
<organism evidence="14 15">
    <name type="scientific">Mytilus coruscus</name>
    <name type="common">Sea mussel</name>
    <dbReference type="NCBI Taxonomy" id="42192"/>
    <lineage>
        <taxon>Eukaryota</taxon>
        <taxon>Metazoa</taxon>
        <taxon>Spiralia</taxon>
        <taxon>Lophotrochozoa</taxon>
        <taxon>Mollusca</taxon>
        <taxon>Bivalvia</taxon>
        <taxon>Autobranchia</taxon>
        <taxon>Pteriomorphia</taxon>
        <taxon>Mytilida</taxon>
        <taxon>Mytiloidea</taxon>
        <taxon>Mytilidae</taxon>
        <taxon>Mytilinae</taxon>
        <taxon>Mytilus</taxon>
    </lineage>
</organism>
<comment type="similarity">
    <text evidence="2 11">Belongs to the ORC1 family.</text>
</comment>
<accession>A0A6J8EJ62</accession>
<comment type="function">
    <text evidence="11">Component of the origin recognition complex (ORC) that binds origins of replication. DNA-binding is ATP-dependent, however specific DNA sequences that define origins of replication have not been identified so far. ORC is required to assemble the pre-replication complex necessary to initiate DNA replication.</text>
</comment>
<dbReference type="GO" id="GO:0016887">
    <property type="term" value="F:ATP hydrolysis activity"/>
    <property type="evidence" value="ECO:0007669"/>
    <property type="project" value="InterPro"/>
</dbReference>
<feature type="compositionally biased region" description="Polar residues" evidence="12">
    <location>
        <begin position="408"/>
        <end position="425"/>
    </location>
</feature>
<dbReference type="InterPro" id="IPR050311">
    <property type="entry name" value="ORC1/CDC6"/>
</dbReference>
<evidence type="ECO:0000256" key="3">
    <source>
        <dbReference type="ARBA" id="ARBA00019081"/>
    </source>
</evidence>
<dbReference type="GO" id="GO:0005524">
    <property type="term" value="F:ATP binding"/>
    <property type="evidence" value="ECO:0007669"/>
    <property type="project" value="UniProtKB-KW"/>
</dbReference>
<dbReference type="SMART" id="SM00382">
    <property type="entry name" value="AAA"/>
    <property type="match status" value="1"/>
</dbReference>
<dbReference type="Gene3D" id="1.10.8.60">
    <property type="match status" value="1"/>
</dbReference>
<dbReference type="InterPro" id="IPR001025">
    <property type="entry name" value="BAH_dom"/>
</dbReference>
<feature type="compositionally biased region" description="Low complexity" evidence="12">
    <location>
        <begin position="336"/>
        <end position="346"/>
    </location>
</feature>
<keyword evidence="15" id="KW-1185">Reference proteome</keyword>